<organism evidence="1 2">
    <name type="scientific">Kitasatospora phosalacinea</name>
    <dbReference type="NCBI Taxonomy" id="2065"/>
    <lineage>
        <taxon>Bacteria</taxon>
        <taxon>Bacillati</taxon>
        <taxon>Actinomycetota</taxon>
        <taxon>Actinomycetes</taxon>
        <taxon>Kitasatosporales</taxon>
        <taxon>Streptomycetaceae</taxon>
        <taxon>Kitasatospora</taxon>
    </lineage>
</organism>
<sequence>MSTAAAAATTTVAAAAALPADTRHLGALLAGVERIGSFLNGTEPLLPAAGTTIPCASADDLPNLPGGTYC</sequence>
<comment type="caution">
    <text evidence="1">The sequence shown here is derived from an EMBL/GenBank/DDBJ whole genome shotgun (WGS) entry which is preliminary data.</text>
</comment>
<protein>
    <submittedName>
        <fullName evidence="1">Uncharacterized protein</fullName>
    </submittedName>
</protein>
<proteinExistence type="predicted"/>
<dbReference type="EMBL" id="JBHYPX010000031">
    <property type="protein sequence ID" value="MFE1353635.1"/>
    <property type="molecule type" value="Genomic_DNA"/>
</dbReference>
<evidence type="ECO:0000313" key="1">
    <source>
        <dbReference type="EMBL" id="MFE1353635.1"/>
    </source>
</evidence>
<dbReference type="RefSeq" id="WP_380321179.1">
    <property type="nucleotide sequence ID" value="NZ_JBHYPW010000013.1"/>
</dbReference>
<evidence type="ECO:0000313" key="2">
    <source>
        <dbReference type="Proteomes" id="UP001599542"/>
    </source>
</evidence>
<accession>A0ABW6GLQ1</accession>
<reference evidence="1 2" key="1">
    <citation type="submission" date="2024-09" db="EMBL/GenBank/DDBJ databases">
        <title>The Natural Products Discovery Center: Release of the First 8490 Sequenced Strains for Exploring Actinobacteria Biosynthetic Diversity.</title>
        <authorList>
            <person name="Kalkreuter E."/>
            <person name="Kautsar S.A."/>
            <person name="Yang D."/>
            <person name="Bader C.D."/>
            <person name="Teijaro C.N."/>
            <person name="Fluegel L."/>
            <person name="Davis C.M."/>
            <person name="Simpson J.R."/>
            <person name="Lauterbach L."/>
            <person name="Steele A.D."/>
            <person name="Gui C."/>
            <person name="Meng S."/>
            <person name="Li G."/>
            <person name="Viehrig K."/>
            <person name="Ye F."/>
            <person name="Su P."/>
            <person name="Kiefer A.F."/>
            <person name="Nichols A."/>
            <person name="Cepeda A.J."/>
            <person name="Yan W."/>
            <person name="Fan B."/>
            <person name="Jiang Y."/>
            <person name="Adhikari A."/>
            <person name="Zheng C.-J."/>
            <person name="Schuster L."/>
            <person name="Cowan T.M."/>
            <person name="Smanski M.J."/>
            <person name="Chevrette M.G."/>
            <person name="De Carvalho L.P.S."/>
            <person name="Shen B."/>
        </authorList>
    </citation>
    <scope>NUCLEOTIDE SEQUENCE [LARGE SCALE GENOMIC DNA]</scope>
    <source>
        <strain evidence="1 2">NPDC058753</strain>
    </source>
</reference>
<name>A0ABW6GLQ1_9ACTN</name>
<keyword evidence="2" id="KW-1185">Reference proteome</keyword>
<gene>
    <name evidence="1" type="ORF">ACFW6T_16780</name>
</gene>
<dbReference type="Proteomes" id="UP001599542">
    <property type="component" value="Unassembled WGS sequence"/>
</dbReference>